<sequence length="162" mass="16272">MAGRIAVTAVAASTVAIVGGIVGVVALTDAGARADDAGSRVSVAHIDVAAPSHPSPTVVPADADIPTPDAGAVTVPAPEPGVVATKQPSQEKTSGSAHGHGSAPARNDQNSGADQNSGGQNDQGGQHARSTTQSGRDGWLSHSRLRDFLKTQSRMSSPDRRD</sequence>
<accession>A0ABT7N276</accession>
<feature type="compositionally biased region" description="Polar residues" evidence="1">
    <location>
        <begin position="86"/>
        <end position="96"/>
    </location>
</feature>
<dbReference type="EMBL" id="JASXSZ010000005">
    <property type="protein sequence ID" value="MDL9980776.1"/>
    <property type="molecule type" value="Genomic_DNA"/>
</dbReference>
<dbReference type="RefSeq" id="WP_286289734.1">
    <property type="nucleotide sequence ID" value="NZ_JASXSZ010000005.1"/>
</dbReference>
<comment type="caution">
    <text evidence="2">The sequence shown here is derived from an EMBL/GenBank/DDBJ whole genome shotgun (WGS) entry which is preliminary data.</text>
</comment>
<evidence type="ECO:0000256" key="1">
    <source>
        <dbReference type="SAM" id="MobiDB-lite"/>
    </source>
</evidence>
<gene>
    <name evidence="2" type="ORF">QSV35_15660</name>
</gene>
<organism evidence="2 3">
    <name type="scientific">Microbacterium candidum</name>
    <dbReference type="NCBI Taxonomy" id="3041922"/>
    <lineage>
        <taxon>Bacteria</taxon>
        <taxon>Bacillati</taxon>
        <taxon>Actinomycetota</taxon>
        <taxon>Actinomycetes</taxon>
        <taxon>Micrococcales</taxon>
        <taxon>Microbacteriaceae</taxon>
        <taxon>Microbacterium</taxon>
    </lineage>
</organism>
<evidence type="ECO:0000313" key="2">
    <source>
        <dbReference type="EMBL" id="MDL9980776.1"/>
    </source>
</evidence>
<keyword evidence="3" id="KW-1185">Reference proteome</keyword>
<proteinExistence type="predicted"/>
<protein>
    <submittedName>
        <fullName evidence="2">Uncharacterized protein</fullName>
    </submittedName>
</protein>
<evidence type="ECO:0000313" key="3">
    <source>
        <dbReference type="Proteomes" id="UP001235064"/>
    </source>
</evidence>
<reference evidence="2 3" key="1">
    <citation type="submission" date="2023-06" db="EMBL/GenBank/DDBJ databases">
        <title>Microbacterium sp. nov., isolated from a waste landfill.</title>
        <authorList>
            <person name="Wen W."/>
        </authorList>
    </citation>
    <scope>NUCLEOTIDE SEQUENCE [LARGE SCALE GENOMIC DNA]</scope>
    <source>
        <strain evidence="2 3">ASV49</strain>
    </source>
</reference>
<feature type="compositionally biased region" description="Low complexity" evidence="1">
    <location>
        <begin position="114"/>
        <end position="126"/>
    </location>
</feature>
<name>A0ABT7N276_9MICO</name>
<feature type="region of interest" description="Disordered" evidence="1">
    <location>
        <begin position="48"/>
        <end position="162"/>
    </location>
</feature>
<dbReference type="Proteomes" id="UP001235064">
    <property type="component" value="Unassembled WGS sequence"/>
</dbReference>